<dbReference type="Pfam" id="PF13195">
    <property type="entry name" value="DUF4011"/>
    <property type="match status" value="1"/>
</dbReference>
<sequence length="401" mass="44993">MPHDRLKSEDVKSLVDNRLQELRKRLLDSSRRNPLINVRFSATSTSILRVVDELPDVLRHNLTTGKSMRIVPLPALEEELPDEQDDTFLDALYAARQEDELYLADVAKVDPESEKAEGKLLKIERALKDRVREALNLPVRQTKEDLNLVRHADNHGISPSYILPMPEDENEDGRHQDADIQTLMLPVRLTRVAKSIIDKGRSFERETGVNVFHAAFGILEWKDPAERSKFLSPLLLLEIRIDRKQSPRGAEFHVSGIEKMSMNTTLMQKLQSEHGLALPGYEGGSIEDYFLLAEEAAPKGWDWKIRREVMFGIFPSSKIAMYHDLDPSRRALADNEVVATMLASSGVGDGSYAETYETDDPEVARMVPHLVMDADASQYSALVDAAQGDNMAIEGPPGSGK</sequence>
<reference evidence="1" key="1">
    <citation type="journal article" date="2015" name="Nature">
        <title>Complex archaea that bridge the gap between prokaryotes and eukaryotes.</title>
        <authorList>
            <person name="Spang A."/>
            <person name="Saw J.H."/>
            <person name="Jorgensen S.L."/>
            <person name="Zaremba-Niedzwiedzka K."/>
            <person name="Martijn J."/>
            <person name="Lind A.E."/>
            <person name="van Eijk R."/>
            <person name="Schleper C."/>
            <person name="Guy L."/>
            <person name="Ettema T.J."/>
        </authorList>
    </citation>
    <scope>NUCLEOTIDE SEQUENCE</scope>
</reference>
<dbReference type="EMBL" id="LAZR01036790">
    <property type="protein sequence ID" value="KKL23918.1"/>
    <property type="molecule type" value="Genomic_DNA"/>
</dbReference>
<evidence type="ECO:0000313" key="1">
    <source>
        <dbReference type="EMBL" id="KKL23918.1"/>
    </source>
</evidence>
<proteinExistence type="predicted"/>
<dbReference type="InterPro" id="IPR025103">
    <property type="entry name" value="DUF4011"/>
</dbReference>
<accession>A0A0F9EJ32</accession>
<organism evidence="1">
    <name type="scientific">marine sediment metagenome</name>
    <dbReference type="NCBI Taxonomy" id="412755"/>
    <lineage>
        <taxon>unclassified sequences</taxon>
        <taxon>metagenomes</taxon>
        <taxon>ecological metagenomes</taxon>
    </lineage>
</organism>
<dbReference type="AlphaFoldDB" id="A0A0F9EJ32"/>
<feature type="non-terminal residue" evidence="1">
    <location>
        <position position="401"/>
    </location>
</feature>
<name>A0A0F9EJ32_9ZZZZ</name>
<protein>
    <recommendedName>
        <fullName evidence="2">DNA2/NAM7 helicase helicase domain-containing protein</fullName>
    </recommendedName>
</protein>
<evidence type="ECO:0008006" key="2">
    <source>
        <dbReference type="Google" id="ProtNLM"/>
    </source>
</evidence>
<comment type="caution">
    <text evidence="1">The sequence shown here is derived from an EMBL/GenBank/DDBJ whole genome shotgun (WGS) entry which is preliminary data.</text>
</comment>
<gene>
    <name evidence="1" type="ORF">LCGC14_2420580</name>
</gene>